<evidence type="ECO:0000313" key="4">
    <source>
        <dbReference type="Proteomes" id="UP000075901"/>
    </source>
</evidence>
<evidence type="ECO:0000256" key="1">
    <source>
        <dbReference type="SAM" id="MobiDB-lite"/>
    </source>
</evidence>
<sequence>DVIVRPSSKGSDHLTATWKVTDDIYQHIDVREEGKENVFSLGQSLWIGNDEFEDLDEIIARHITPMAIYVRDLLNYKYYRDTDGGSKEKAEEIIKAEKQKNPNKIHYILSVSKTYPGRFLLSYLPRNKFRHEYVTVTPDGYRFRHQTFDSVNSLLKWFKEHFRDPIPVDTPKSTPKVGGMSSRTPYGSTPKFSDINSETIESVAKNMPPHMLNSLSAAAHRTPHYSFTPLEYGSSNFVTTSLTTRTNKNFNLVDLMMGEP</sequence>
<dbReference type="Proteomes" id="UP000075901">
    <property type="component" value="Unassembled WGS sequence"/>
</dbReference>
<dbReference type="SUPFAM" id="SSF55550">
    <property type="entry name" value="SH2 domain"/>
    <property type="match status" value="2"/>
</dbReference>
<dbReference type="Pfam" id="PF14633">
    <property type="entry name" value="SH2_2"/>
    <property type="match status" value="1"/>
</dbReference>
<dbReference type="GO" id="GO:0034728">
    <property type="term" value="P:nucleosome organization"/>
    <property type="evidence" value="ECO:0007669"/>
    <property type="project" value="TreeGrafter"/>
</dbReference>
<keyword evidence="4" id="KW-1185">Reference proteome</keyword>
<dbReference type="AlphaFoldDB" id="A0A182SKH9"/>
<dbReference type="InterPro" id="IPR017072">
    <property type="entry name" value="TF_Spt6"/>
</dbReference>
<dbReference type="Gene3D" id="3.30.505.10">
    <property type="entry name" value="SH2 domain"/>
    <property type="match status" value="2"/>
</dbReference>
<dbReference type="EnsemblMetazoa" id="AMAM008584-RA">
    <property type="protein sequence ID" value="AMAM008584-PA"/>
    <property type="gene ID" value="AMAM008584"/>
</dbReference>
<dbReference type="InterPro" id="IPR035018">
    <property type="entry name" value="Spt6_SH2_C"/>
</dbReference>
<dbReference type="FunFam" id="3.30.505.10:FF:000089">
    <property type="entry name" value="Transcription elongation factor spt6"/>
    <property type="match status" value="1"/>
</dbReference>
<dbReference type="GO" id="GO:0008023">
    <property type="term" value="C:transcription elongation factor complex"/>
    <property type="evidence" value="ECO:0007669"/>
    <property type="project" value="TreeGrafter"/>
</dbReference>
<dbReference type="InterPro" id="IPR035019">
    <property type="entry name" value="Spt6_SH2_N"/>
</dbReference>
<dbReference type="PANTHER" id="PTHR10145">
    <property type="entry name" value="TRANSCRIPTION ELONGATION FACTOR SPT6"/>
    <property type="match status" value="1"/>
</dbReference>
<dbReference type="GO" id="GO:0042393">
    <property type="term" value="F:histone binding"/>
    <property type="evidence" value="ECO:0007669"/>
    <property type="project" value="TreeGrafter"/>
</dbReference>
<reference evidence="3" key="2">
    <citation type="submission" date="2020-05" db="UniProtKB">
        <authorList>
            <consortium name="EnsemblMetazoa"/>
        </authorList>
    </citation>
    <scope>IDENTIFICATION</scope>
    <source>
        <strain evidence="3">maculatus3</strain>
    </source>
</reference>
<feature type="compositionally biased region" description="Polar residues" evidence="1">
    <location>
        <begin position="181"/>
        <end position="192"/>
    </location>
</feature>
<reference evidence="4" key="1">
    <citation type="submission" date="2013-09" db="EMBL/GenBank/DDBJ databases">
        <title>The Genome Sequence of Anopheles maculatus species B.</title>
        <authorList>
            <consortium name="The Broad Institute Genomics Platform"/>
            <person name="Neafsey D.E."/>
            <person name="Besansky N."/>
            <person name="Howell P."/>
            <person name="Walton C."/>
            <person name="Young S.K."/>
            <person name="Zeng Q."/>
            <person name="Gargeya S."/>
            <person name="Fitzgerald M."/>
            <person name="Haas B."/>
            <person name="Abouelleil A."/>
            <person name="Allen A.W."/>
            <person name="Alvarado L."/>
            <person name="Arachchi H.M."/>
            <person name="Berlin A.M."/>
            <person name="Chapman S.B."/>
            <person name="Gainer-Dewar J."/>
            <person name="Goldberg J."/>
            <person name="Griggs A."/>
            <person name="Gujja S."/>
            <person name="Hansen M."/>
            <person name="Howarth C."/>
            <person name="Imamovic A."/>
            <person name="Ireland A."/>
            <person name="Larimer J."/>
            <person name="McCowan C."/>
            <person name="Murphy C."/>
            <person name="Pearson M."/>
            <person name="Poon T.W."/>
            <person name="Priest M."/>
            <person name="Roberts A."/>
            <person name="Saif S."/>
            <person name="Shea T."/>
            <person name="Sisk P."/>
            <person name="Sykes S."/>
            <person name="Wortman J."/>
            <person name="Nusbaum C."/>
            <person name="Birren B."/>
        </authorList>
    </citation>
    <scope>NUCLEOTIDE SEQUENCE [LARGE SCALE GENOMIC DNA]</scope>
    <source>
        <strain evidence="4">maculatus3</strain>
    </source>
</reference>
<organism evidence="3 4">
    <name type="scientific">Anopheles maculatus</name>
    <dbReference type="NCBI Taxonomy" id="74869"/>
    <lineage>
        <taxon>Eukaryota</taxon>
        <taxon>Metazoa</taxon>
        <taxon>Ecdysozoa</taxon>
        <taxon>Arthropoda</taxon>
        <taxon>Hexapoda</taxon>
        <taxon>Insecta</taxon>
        <taxon>Pterygota</taxon>
        <taxon>Neoptera</taxon>
        <taxon>Endopterygota</taxon>
        <taxon>Diptera</taxon>
        <taxon>Nematocera</taxon>
        <taxon>Culicoidea</taxon>
        <taxon>Culicidae</taxon>
        <taxon>Anophelinae</taxon>
        <taxon>Anopheles</taxon>
        <taxon>Anopheles maculatus group</taxon>
    </lineage>
</organism>
<dbReference type="InterPro" id="IPR036860">
    <property type="entry name" value="SH2_dom_sf"/>
</dbReference>
<name>A0A182SKH9_9DIPT</name>
<dbReference type="InterPro" id="IPR035420">
    <property type="entry name" value="Spt6_SH2"/>
</dbReference>
<feature type="domain" description="Spt6 SH2" evidence="2">
    <location>
        <begin position="1"/>
        <end position="161"/>
    </location>
</feature>
<accession>A0A182SKH9</accession>
<dbReference type="GO" id="GO:0140673">
    <property type="term" value="P:transcription elongation-coupled chromatin remodeling"/>
    <property type="evidence" value="ECO:0007669"/>
    <property type="project" value="InterPro"/>
</dbReference>
<dbReference type="VEuPathDB" id="VectorBase:AMAM008584"/>
<dbReference type="GO" id="GO:0031491">
    <property type="term" value="F:nucleosome binding"/>
    <property type="evidence" value="ECO:0007669"/>
    <property type="project" value="TreeGrafter"/>
</dbReference>
<protein>
    <recommendedName>
        <fullName evidence="2">Spt6 SH2 domain-containing protein</fullName>
    </recommendedName>
</protein>
<evidence type="ECO:0000313" key="3">
    <source>
        <dbReference type="EnsemblMetazoa" id="AMAM008584-PA"/>
    </source>
</evidence>
<dbReference type="PANTHER" id="PTHR10145:SF6">
    <property type="entry name" value="TRANSCRIPTION ELONGATION FACTOR SPT6"/>
    <property type="match status" value="1"/>
</dbReference>
<feature type="region of interest" description="Disordered" evidence="1">
    <location>
        <begin position="169"/>
        <end position="192"/>
    </location>
</feature>
<evidence type="ECO:0000259" key="2">
    <source>
        <dbReference type="Pfam" id="PF14633"/>
    </source>
</evidence>
<proteinExistence type="predicted"/>
<dbReference type="CDD" id="cd09928">
    <property type="entry name" value="SH2_Cterm_SPT6_like"/>
    <property type="match status" value="1"/>
</dbReference>
<dbReference type="CDD" id="cd09918">
    <property type="entry name" value="SH2_Nterm_SPT6_like"/>
    <property type="match status" value="1"/>
</dbReference>